<dbReference type="GO" id="GO:0005886">
    <property type="term" value="C:plasma membrane"/>
    <property type="evidence" value="ECO:0007669"/>
    <property type="project" value="UniProtKB-ARBA"/>
</dbReference>
<evidence type="ECO:0000256" key="4">
    <source>
        <dbReference type="ARBA" id="ARBA00022729"/>
    </source>
</evidence>
<comment type="caution">
    <text evidence="13">The sequence shown here is derived from an EMBL/GenBank/DDBJ whole genome shotgun (WGS) entry which is preliminary data.</text>
</comment>
<evidence type="ECO:0000256" key="8">
    <source>
        <dbReference type="ARBA" id="ARBA00023170"/>
    </source>
</evidence>
<gene>
    <name evidence="13" type="ORF">DUI87_15052</name>
</gene>
<evidence type="ECO:0000256" key="3">
    <source>
        <dbReference type="ARBA" id="ARBA00022692"/>
    </source>
</evidence>
<evidence type="ECO:0000313" key="13">
    <source>
        <dbReference type="EMBL" id="RMC08801.1"/>
    </source>
</evidence>
<dbReference type="SUPFAM" id="SSF49265">
    <property type="entry name" value="Fibronectin type III"/>
    <property type="match status" value="3"/>
</dbReference>
<dbReference type="Gene3D" id="2.60.40.10">
    <property type="entry name" value="Immunoglobulins"/>
    <property type="match status" value="3"/>
</dbReference>
<dbReference type="InterPro" id="IPR003961">
    <property type="entry name" value="FN3_dom"/>
</dbReference>
<feature type="region of interest" description="Disordered" evidence="10">
    <location>
        <begin position="466"/>
        <end position="518"/>
    </location>
</feature>
<keyword evidence="5" id="KW-0677">Repeat</keyword>
<accession>A0A3M0K8C2</accession>
<dbReference type="SMART" id="SM00060">
    <property type="entry name" value="FN3"/>
    <property type="match status" value="3"/>
</dbReference>
<proteinExistence type="inferred from homology"/>
<dbReference type="PANTHER" id="PTHR48423">
    <property type="entry name" value="INTERLEUKIN-27 RECEPTOR SUBUNIT ALPHA"/>
    <property type="match status" value="1"/>
</dbReference>
<sequence>MGQEQQRSLQGGGALEGIKSGDTPGPTEDIPQNDEGQVLEGIKSSDTPGPTEDIPQNDEEHRDAAGVDPARSSVVGAAPHGRHTFTCKSICGDKRKLVCGIDIQCGSPPDEPRNVSCIQDGTRGHPTCTWDKGRITYLHTAYGIELSNGTDAFCFPEATPGQLSGSGALGKLDFDSNYTVVVFASNKLGNSSSQPLTFTLIDIVPSGILDVWYRQQDLDPGHQNLSLFWKALSKSEAGGRILGYTVTLEALDGGEAPAQSHRSSQTSFSRVTRRVGHRVTVTARNPRGSSRPAAILTGLGSAAPSAGPQMFATPWASGVLVSWEEIPAPQQRGCITGYHIYLHRRDRQGQPEVHAVPAGIAPLSLHIPDLEPGEHHELWMTAATAAGEGPRGNSDSVCLEGAGGWLTLVLVCSFLILSAFVCSVPPARRALRRLLSLLLPQWQSKAIPDPANAAWAKSLSATKAELSAPSSPFPPGALEEPETSPVEESWEHPEPPTPAEKLLQGSGDRGDWAQEEQQLPELYRRLVVEPPEPEYISNPGTSAPAAAPEPEPGPESLFPSAFLAPAPGCGGNLTLDRVKLSCGSFPR</sequence>
<dbReference type="AlphaFoldDB" id="A0A3M0K8C2"/>
<evidence type="ECO:0000256" key="2">
    <source>
        <dbReference type="ARBA" id="ARBA00008921"/>
    </source>
</evidence>
<name>A0A3M0K8C2_HIRRU</name>
<evidence type="ECO:0000256" key="7">
    <source>
        <dbReference type="ARBA" id="ARBA00023136"/>
    </source>
</evidence>
<keyword evidence="8" id="KW-0675">Receptor</keyword>
<evidence type="ECO:0000259" key="12">
    <source>
        <dbReference type="PROSITE" id="PS50853"/>
    </source>
</evidence>
<keyword evidence="4" id="KW-0732">Signal</keyword>
<dbReference type="EMBL" id="QRBI01000117">
    <property type="protein sequence ID" value="RMC08801.1"/>
    <property type="molecule type" value="Genomic_DNA"/>
</dbReference>
<keyword evidence="9" id="KW-0325">Glycoprotein</keyword>
<evidence type="ECO:0000256" key="10">
    <source>
        <dbReference type="SAM" id="MobiDB-lite"/>
    </source>
</evidence>
<keyword evidence="14" id="KW-1185">Reference proteome</keyword>
<dbReference type="PROSITE" id="PS50853">
    <property type="entry name" value="FN3"/>
    <property type="match status" value="1"/>
</dbReference>
<reference evidence="13 14" key="1">
    <citation type="submission" date="2018-07" db="EMBL/GenBank/DDBJ databases">
        <title>A high quality draft genome assembly of the barn swallow (H. rustica rustica).</title>
        <authorList>
            <person name="Formenti G."/>
            <person name="Chiara M."/>
            <person name="Poveda L."/>
            <person name="Francoijs K.-J."/>
            <person name="Bonisoli-Alquati A."/>
            <person name="Canova L."/>
            <person name="Gianfranceschi L."/>
            <person name="Horner D.S."/>
            <person name="Saino N."/>
        </authorList>
    </citation>
    <scope>NUCLEOTIDE SEQUENCE [LARGE SCALE GENOMIC DNA]</scope>
    <source>
        <strain evidence="13">Chelidonia</strain>
        <tissue evidence="13">Blood</tissue>
    </source>
</reference>
<feature type="region of interest" description="Disordered" evidence="10">
    <location>
        <begin position="530"/>
        <end position="559"/>
    </location>
</feature>
<dbReference type="PANTHER" id="PTHR48423:SF1">
    <property type="entry name" value="INTERLEUKIN-27 RECEPTOR SUBUNIT ALPHA"/>
    <property type="match status" value="1"/>
</dbReference>
<organism evidence="13 14">
    <name type="scientific">Hirundo rustica rustica</name>
    <dbReference type="NCBI Taxonomy" id="333673"/>
    <lineage>
        <taxon>Eukaryota</taxon>
        <taxon>Metazoa</taxon>
        <taxon>Chordata</taxon>
        <taxon>Craniata</taxon>
        <taxon>Vertebrata</taxon>
        <taxon>Euteleostomi</taxon>
        <taxon>Archelosauria</taxon>
        <taxon>Archosauria</taxon>
        <taxon>Dinosauria</taxon>
        <taxon>Saurischia</taxon>
        <taxon>Theropoda</taxon>
        <taxon>Coelurosauria</taxon>
        <taxon>Aves</taxon>
        <taxon>Neognathae</taxon>
        <taxon>Neoaves</taxon>
        <taxon>Telluraves</taxon>
        <taxon>Australaves</taxon>
        <taxon>Passeriformes</taxon>
        <taxon>Sylvioidea</taxon>
        <taxon>Hirundinidae</taxon>
        <taxon>Hirundo</taxon>
    </lineage>
</organism>
<dbReference type="OrthoDB" id="10005435at2759"/>
<evidence type="ECO:0000256" key="6">
    <source>
        <dbReference type="ARBA" id="ARBA00022989"/>
    </source>
</evidence>
<keyword evidence="6 11" id="KW-1133">Transmembrane helix</keyword>
<evidence type="ECO:0000256" key="1">
    <source>
        <dbReference type="ARBA" id="ARBA00004479"/>
    </source>
</evidence>
<dbReference type="CDD" id="cd00063">
    <property type="entry name" value="FN3"/>
    <property type="match status" value="1"/>
</dbReference>
<feature type="transmembrane region" description="Helical" evidence="11">
    <location>
        <begin position="402"/>
        <end position="424"/>
    </location>
</feature>
<comment type="subcellular location">
    <subcellularLocation>
        <location evidence="1">Membrane</location>
        <topology evidence="1">Single-pass type I membrane protein</topology>
    </subcellularLocation>
</comment>
<protein>
    <recommendedName>
        <fullName evidence="12">Fibronectin type-III domain-containing protein</fullName>
    </recommendedName>
</protein>
<comment type="similarity">
    <text evidence="2">Belongs to the type I cytokine receptor family. Type 2 subfamily.</text>
</comment>
<evidence type="ECO:0000313" key="14">
    <source>
        <dbReference type="Proteomes" id="UP000269221"/>
    </source>
</evidence>
<feature type="region of interest" description="Disordered" evidence="10">
    <location>
        <begin position="1"/>
        <end position="77"/>
    </location>
</feature>
<dbReference type="InterPro" id="IPR052672">
    <property type="entry name" value="Type1_Cytokine_Rcpt_Type2"/>
</dbReference>
<evidence type="ECO:0000256" key="5">
    <source>
        <dbReference type="ARBA" id="ARBA00022737"/>
    </source>
</evidence>
<dbReference type="STRING" id="333673.A0A3M0K8C2"/>
<keyword evidence="3 11" id="KW-0812">Transmembrane</keyword>
<keyword evidence="7 11" id="KW-0472">Membrane</keyword>
<evidence type="ECO:0000256" key="9">
    <source>
        <dbReference type="ARBA" id="ARBA00023180"/>
    </source>
</evidence>
<dbReference type="InterPro" id="IPR013783">
    <property type="entry name" value="Ig-like_fold"/>
</dbReference>
<dbReference type="InterPro" id="IPR036116">
    <property type="entry name" value="FN3_sf"/>
</dbReference>
<evidence type="ECO:0000256" key="11">
    <source>
        <dbReference type="SAM" id="Phobius"/>
    </source>
</evidence>
<dbReference type="Proteomes" id="UP000269221">
    <property type="component" value="Unassembled WGS sequence"/>
</dbReference>
<feature type="domain" description="Fibronectin type-III" evidence="12">
    <location>
        <begin position="304"/>
        <end position="402"/>
    </location>
</feature>